<reference evidence="2 3" key="1">
    <citation type="submission" date="2018-11" db="EMBL/GenBank/DDBJ databases">
        <authorList>
            <person name="Da X."/>
        </authorList>
    </citation>
    <scope>NUCLEOTIDE SEQUENCE [LARGE SCALE GENOMIC DNA]</scope>
    <source>
        <strain evidence="2 3">S14-144</strain>
    </source>
</reference>
<protein>
    <submittedName>
        <fullName evidence="2">Suppressor of fused domain protein</fullName>
    </submittedName>
</protein>
<organism evidence="2 3">
    <name type="scientific">Nakamurella antarctica</name>
    <dbReference type="NCBI Taxonomy" id="1902245"/>
    <lineage>
        <taxon>Bacteria</taxon>
        <taxon>Bacillati</taxon>
        <taxon>Actinomycetota</taxon>
        <taxon>Actinomycetes</taxon>
        <taxon>Nakamurellales</taxon>
        <taxon>Nakamurellaceae</taxon>
        <taxon>Nakamurella</taxon>
    </lineage>
</organism>
<evidence type="ECO:0000313" key="2">
    <source>
        <dbReference type="EMBL" id="AZI57423.1"/>
    </source>
</evidence>
<proteinExistence type="predicted"/>
<sequence>MSDERIDLKKIAQSEARLFQDARPMVRRFISDHNDDVWVDVIESRDLPTVGVSSWGTVGMSKFSTKNRIGNRSLRVEIIGVCSSGSDEFGQMLASCAFNLATGKFGVAPGVIFRDIVSDYAGNIEMKHILFVTPFLWDEMEIPDIVSDGHVITWLQAVPVSSEEFDYWEKFGAEALEDRFVEAGIDVSDLHRTSIM</sequence>
<dbReference type="AlphaFoldDB" id="A0A3G8ZJH9"/>
<dbReference type="InterPro" id="IPR020941">
    <property type="entry name" value="SUFU-like_domain"/>
</dbReference>
<gene>
    <name evidence="2" type="ORF">EH165_03865</name>
</gene>
<dbReference type="KEGG" id="nak:EH165_03865"/>
<dbReference type="EMBL" id="CP034170">
    <property type="protein sequence ID" value="AZI57423.1"/>
    <property type="molecule type" value="Genomic_DNA"/>
</dbReference>
<dbReference type="RefSeq" id="WP_124798108.1">
    <property type="nucleotide sequence ID" value="NZ_CP034170.1"/>
</dbReference>
<dbReference type="Pfam" id="PF05076">
    <property type="entry name" value="SUFU"/>
    <property type="match status" value="1"/>
</dbReference>
<reference evidence="2 3" key="2">
    <citation type="submission" date="2018-12" db="EMBL/GenBank/DDBJ databases">
        <title>Nakamurella antarcticus sp. nov., isolated from Antarctica South Shetland Islands soil.</title>
        <authorList>
            <person name="Peng F."/>
        </authorList>
    </citation>
    <scope>NUCLEOTIDE SEQUENCE [LARGE SCALE GENOMIC DNA]</scope>
    <source>
        <strain evidence="2 3">S14-144</strain>
    </source>
</reference>
<feature type="domain" description="Suppressor of fused-like" evidence="1">
    <location>
        <begin position="39"/>
        <end position="192"/>
    </location>
</feature>
<dbReference type="Proteomes" id="UP000268084">
    <property type="component" value="Chromosome"/>
</dbReference>
<name>A0A3G8ZJH9_9ACTN</name>
<accession>A0A3G8ZJH9</accession>
<evidence type="ECO:0000259" key="1">
    <source>
        <dbReference type="Pfam" id="PF05076"/>
    </source>
</evidence>
<dbReference type="OrthoDB" id="8479146at2"/>
<keyword evidence="3" id="KW-1185">Reference proteome</keyword>
<evidence type="ECO:0000313" key="3">
    <source>
        <dbReference type="Proteomes" id="UP000268084"/>
    </source>
</evidence>